<accession>A0ABN2EQE7</accession>
<evidence type="ECO:0000313" key="1">
    <source>
        <dbReference type="EMBL" id="GAA1610589.1"/>
    </source>
</evidence>
<reference evidence="1 2" key="1">
    <citation type="journal article" date="2019" name="Int. J. Syst. Evol. Microbiol.">
        <title>The Global Catalogue of Microorganisms (GCM) 10K type strain sequencing project: providing services to taxonomists for standard genome sequencing and annotation.</title>
        <authorList>
            <consortium name="The Broad Institute Genomics Platform"/>
            <consortium name="The Broad Institute Genome Sequencing Center for Infectious Disease"/>
            <person name="Wu L."/>
            <person name="Ma J."/>
        </authorList>
    </citation>
    <scope>NUCLEOTIDE SEQUENCE [LARGE SCALE GENOMIC DNA]</scope>
    <source>
        <strain evidence="1 2">JCM 13929</strain>
    </source>
</reference>
<comment type="caution">
    <text evidence="1">The sequence shown here is derived from an EMBL/GenBank/DDBJ whole genome shotgun (WGS) entry which is preliminary data.</text>
</comment>
<dbReference type="Proteomes" id="UP001500064">
    <property type="component" value="Unassembled WGS sequence"/>
</dbReference>
<gene>
    <name evidence="1" type="ORF">GCM10009733_003480</name>
</gene>
<name>A0ABN2EQE7_9ACTN</name>
<proteinExistence type="predicted"/>
<sequence length="282" mass="31165">MGRQRSYSDSTLAALYALAQGTCYWPDPPCDQPIVKMIDGIPELNVEKAHIYAANPGGPREHEDLSPEELDDFPNIILLCRPHHRRIDGRRQDLYPPQVLQEWKRRREGSGLMVLEGLGRLTEERLHEIFVEANEMLAGRMQLAMDEFAAFDAEAAALLRALIDELAEARLNAVGLDPDLITMLSSSSDRLVSLGDYAPMLAQASLALQHLPDVLPGLVDAATKLHNSADLVNQLYAVVDDLPDEDTVAALAKAASFLQSLPDTVSHLQTVVNELRWVQGNM</sequence>
<dbReference type="EMBL" id="BAAAMU010000001">
    <property type="protein sequence ID" value="GAA1610589.1"/>
    <property type="molecule type" value="Genomic_DNA"/>
</dbReference>
<organism evidence="1 2">
    <name type="scientific">Nonomuraea maheshkhaliensis</name>
    <dbReference type="NCBI Taxonomy" id="419590"/>
    <lineage>
        <taxon>Bacteria</taxon>
        <taxon>Bacillati</taxon>
        <taxon>Actinomycetota</taxon>
        <taxon>Actinomycetes</taxon>
        <taxon>Streptosporangiales</taxon>
        <taxon>Streptosporangiaceae</taxon>
        <taxon>Nonomuraea</taxon>
    </lineage>
</organism>
<protein>
    <recommendedName>
        <fullName evidence="3">HNH endonuclease</fullName>
    </recommendedName>
</protein>
<evidence type="ECO:0000313" key="2">
    <source>
        <dbReference type="Proteomes" id="UP001500064"/>
    </source>
</evidence>
<keyword evidence="2" id="KW-1185">Reference proteome</keyword>
<evidence type="ECO:0008006" key="3">
    <source>
        <dbReference type="Google" id="ProtNLM"/>
    </source>
</evidence>